<proteinExistence type="predicted"/>
<evidence type="ECO:0000256" key="5">
    <source>
        <dbReference type="ARBA" id="ARBA00022982"/>
    </source>
</evidence>
<dbReference type="Pfam" id="PF12838">
    <property type="entry name" value="Fer4_7"/>
    <property type="match status" value="1"/>
</dbReference>
<evidence type="ECO:0000256" key="7">
    <source>
        <dbReference type="ARBA" id="ARBA00023014"/>
    </source>
</evidence>
<evidence type="ECO:0000256" key="1">
    <source>
        <dbReference type="ARBA" id="ARBA00022448"/>
    </source>
</evidence>
<gene>
    <name evidence="9" type="ORF">APZ18_10345</name>
</gene>
<dbReference type="Proteomes" id="UP000050833">
    <property type="component" value="Unassembled WGS sequence"/>
</dbReference>
<keyword evidence="1" id="KW-0813">Transport</keyword>
<feature type="domain" description="4Fe-4S ferredoxin-type" evidence="8">
    <location>
        <begin position="1"/>
        <end position="30"/>
    </location>
</feature>
<dbReference type="GO" id="GO:0046872">
    <property type="term" value="F:metal ion binding"/>
    <property type="evidence" value="ECO:0007669"/>
    <property type="project" value="UniProtKB-KW"/>
</dbReference>
<dbReference type="InterPro" id="IPR017900">
    <property type="entry name" value="4Fe4S_Fe_S_CS"/>
</dbReference>
<keyword evidence="7" id="KW-0411">Iron-sulfur</keyword>
<evidence type="ECO:0000313" key="9">
    <source>
        <dbReference type="EMBL" id="KQC85094.1"/>
    </source>
</evidence>
<dbReference type="InterPro" id="IPR050572">
    <property type="entry name" value="Fe-S_Ferredoxin"/>
</dbReference>
<keyword evidence="2" id="KW-0004">4Fe-4S</keyword>
<name>A0AAW3JTT6_9FIRM</name>
<evidence type="ECO:0000256" key="3">
    <source>
        <dbReference type="ARBA" id="ARBA00022723"/>
    </source>
</evidence>
<dbReference type="SUPFAM" id="SSF54862">
    <property type="entry name" value="4Fe-4S ferredoxins"/>
    <property type="match status" value="1"/>
</dbReference>
<comment type="caution">
    <text evidence="9">The sequence shown here is derived from an EMBL/GenBank/DDBJ whole genome shotgun (WGS) entry which is preliminary data.</text>
</comment>
<keyword evidence="5" id="KW-0249">Electron transport</keyword>
<dbReference type="PANTHER" id="PTHR43687">
    <property type="entry name" value="ADENYLYLSULFATE REDUCTASE, BETA SUBUNIT"/>
    <property type="match status" value="1"/>
</dbReference>
<dbReference type="GO" id="GO:0051539">
    <property type="term" value="F:4 iron, 4 sulfur cluster binding"/>
    <property type="evidence" value="ECO:0007669"/>
    <property type="project" value="UniProtKB-KW"/>
</dbReference>
<dbReference type="EMBL" id="LLKB01000005">
    <property type="protein sequence ID" value="KQC85094.1"/>
    <property type="molecule type" value="Genomic_DNA"/>
</dbReference>
<dbReference type="PROSITE" id="PS00198">
    <property type="entry name" value="4FE4S_FER_1"/>
    <property type="match status" value="1"/>
</dbReference>
<reference evidence="9 10" key="1">
    <citation type="submission" date="2015-10" db="EMBL/GenBank/DDBJ databases">
        <title>Butyribacter intestini gen. nov., sp. nov., a butyric acid-producing bacterium of the family Lachnospiraceae isolated from the human faeces.</title>
        <authorList>
            <person name="Zou Y."/>
            <person name="Xue W."/>
            <person name="Luo G."/>
            <person name="Lv M."/>
        </authorList>
    </citation>
    <scope>NUCLEOTIDE SEQUENCE [LARGE SCALE GENOMIC DNA]</scope>
    <source>
        <strain evidence="9 10">TF01-11</strain>
    </source>
</reference>
<dbReference type="InterPro" id="IPR017896">
    <property type="entry name" value="4Fe4S_Fe-S-bd"/>
</dbReference>
<sequence>MSIRINDEKCVGCGLCIEACPGNLIKKNEKGKAFIKHERDCWGCTSCIKECKINAIDFFLGADVGGAGSVLSVSSKGDINTWMITKADGSVEEIVINKKDANKY</sequence>
<keyword evidence="6" id="KW-0408">Iron</keyword>
<protein>
    <submittedName>
        <fullName evidence="9">Adenylylsulfate reductase</fullName>
    </submittedName>
</protein>
<evidence type="ECO:0000313" key="10">
    <source>
        <dbReference type="Proteomes" id="UP000050833"/>
    </source>
</evidence>
<feature type="domain" description="4Fe-4S ferredoxin-type" evidence="8">
    <location>
        <begin position="31"/>
        <end position="61"/>
    </location>
</feature>
<accession>A0AAW3JTT6</accession>
<dbReference type="PANTHER" id="PTHR43687:SF6">
    <property type="entry name" value="L-ASPARTATE SEMIALDEHYDE SULFURTRANSFERASE IRON-SULFUR SUBUNIT"/>
    <property type="match status" value="1"/>
</dbReference>
<keyword evidence="10" id="KW-1185">Reference proteome</keyword>
<dbReference type="RefSeq" id="WP_055944613.1">
    <property type="nucleotide sequence ID" value="NZ_JAQDDZ010000002.1"/>
</dbReference>
<dbReference type="AlphaFoldDB" id="A0AAW3JTT6"/>
<keyword evidence="4" id="KW-0677">Repeat</keyword>
<dbReference type="Gene3D" id="3.30.70.20">
    <property type="match status" value="1"/>
</dbReference>
<dbReference type="PROSITE" id="PS51379">
    <property type="entry name" value="4FE4S_FER_2"/>
    <property type="match status" value="2"/>
</dbReference>
<keyword evidence="3" id="KW-0479">Metal-binding</keyword>
<evidence type="ECO:0000259" key="8">
    <source>
        <dbReference type="PROSITE" id="PS51379"/>
    </source>
</evidence>
<organism evidence="9 10">
    <name type="scientific">Butyribacter intestini</name>
    <dbReference type="NCBI Taxonomy" id="1703332"/>
    <lineage>
        <taxon>Bacteria</taxon>
        <taxon>Bacillati</taxon>
        <taxon>Bacillota</taxon>
        <taxon>Clostridia</taxon>
        <taxon>Lachnospirales</taxon>
        <taxon>Lachnospiraceae</taxon>
        <taxon>Butyribacter</taxon>
    </lineage>
</organism>
<evidence type="ECO:0000256" key="2">
    <source>
        <dbReference type="ARBA" id="ARBA00022485"/>
    </source>
</evidence>
<evidence type="ECO:0000256" key="6">
    <source>
        <dbReference type="ARBA" id="ARBA00023004"/>
    </source>
</evidence>
<evidence type="ECO:0000256" key="4">
    <source>
        <dbReference type="ARBA" id="ARBA00022737"/>
    </source>
</evidence>